<proteinExistence type="inferred from homology"/>
<evidence type="ECO:0000256" key="1">
    <source>
        <dbReference type="ARBA" id="ARBA00009437"/>
    </source>
</evidence>
<dbReference type="Pfam" id="PF03466">
    <property type="entry name" value="LysR_substrate"/>
    <property type="match status" value="1"/>
</dbReference>
<reference evidence="6" key="1">
    <citation type="submission" date="2020-08" db="EMBL/GenBank/DDBJ databases">
        <title>Genome public.</title>
        <authorList>
            <person name="Liu C."/>
            <person name="Sun Q."/>
        </authorList>
    </citation>
    <scope>NUCLEOTIDE SEQUENCE</scope>
    <source>
        <strain evidence="6">BX15</strain>
    </source>
</reference>
<dbReference type="AlphaFoldDB" id="A0A923S8Q7"/>
<gene>
    <name evidence="6" type="ORF">H8Z83_17040</name>
</gene>
<evidence type="ECO:0000259" key="5">
    <source>
        <dbReference type="PROSITE" id="PS50931"/>
    </source>
</evidence>
<protein>
    <submittedName>
        <fullName evidence="6">LysR family transcriptional regulator</fullName>
    </submittedName>
</protein>
<keyword evidence="3" id="KW-0238">DNA-binding</keyword>
<dbReference type="Gene3D" id="1.10.10.10">
    <property type="entry name" value="Winged helix-like DNA-binding domain superfamily/Winged helix DNA-binding domain"/>
    <property type="match status" value="1"/>
</dbReference>
<dbReference type="GO" id="GO:0003700">
    <property type="term" value="F:DNA-binding transcription factor activity"/>
    <property type="evidence" value="ECO:0007669"/>
    <property type="project" value="InterPro"/>
</dbReference>
<keyword evidence="7" id="KW-1185">Reference proteome</keyword>
<name>A0A923S8Q7_9FIRM</name>
<dbReference type="RefSeq" id="WP_187016164.1">
    <property type="nucleotide sequence ID" value="NZ_JACOQI010000027.1"/>
</dbReference>
<dbReference type="InterPro" id="IPR005119">
    <property type="entry name" value="LysR_subst-bd"/>
</dbReference>
<organism evidence="6 7">
    <name type="scientific">Dysosmobacter segnis</name>
    <dbReference type="NCBI Taxonomy" id="2763042"/>
    <lineage>
        <taxon>Bacteria</taxon>
        <taxon>Bacillati</taxon>
        <taxon>Bacillota</taxon>
        <taxon>Clostridia</taxon>
        <taxon>Eubacteriales</taxon>
        <taxon>Oscillospiraceae</taxon>
        <taxon>Dysosmobacter</taxon>
    </lineage>
</organism>
<accession>A0A923S8Q7</accession>
<feature type="domain" description="HTH lysR-type" evidence="5">
    <location>
        <begin position="1"/>
        <end position="58"/>
    </location>
</feature>
<evidence type="ECO:0000256" key="3">
    <source>
        <dbReference type="ARBA" id="ARBA00023125"/>
    </source>
</evidence>
<evidence type="ECO:0000313" key="6">
    <source>
        <dbReference type="EMBL" id="MBC5771995.1"/>
    </source>
</evidence>
<dbReference type="Pfam" id="PF00126">
    <property type="entry name" value="HTH_1"/>
    <property type="match status" value="1"/>
</dbReference>
<dbReference type="Proteomes" id="UP000620327">
    <property type="component" value="Unassembled WGS sequence"/>
</dbReference>
<dbReference type="GO" id="GO:0032993">
    <property type="term" value="C:protein-DNA complex"/>
    <property type="evidence" value="ECO:0007669"/>
    <property type="project" value="TreeGrafter"/>
</dbReference>
<evidence type="ECO:0000313" key="7">
    <source>
        <dbReference type="Proteomes" id="UP000620327"/>
    </source>
</evidence>
<dbReference type="EMBL" id="JACOQI010000027">
    <property type="protein sequence ID" value="MBC5771995.1"/>
    <property type="molecule type" value="Genomic_DNA"/>
</dbReference>
<dbReference type="SUPFAM" id="SSF46785">
    <property type="entry name" value="Winged helix' DNA-binding domain"/>
    <property type="match status" value="1"/>
</dbReference>
<dbReference type="Gene3D" id="3.40.190.290">
    <property type="match status" value="1"/>
</dbReference>
<dbReference type="PANTHER" id="PTHR30346:SF0">
    <property type="entry name" value="HCA OPERON TRANSCRIPTIONAL ACTIVATOR HCAR"/>
    <property type="match status" value="1"/>
</dbReference>
<dbReference type="FunFam" id="1.10.10.10:FF:000001">
    <property type="entry name" value="LysR family transcriptional regulator"/>
    <property type="match status" value="1"/>
</dbReference>
<dbReference type="InterPro" id="IPR036388">
    <property type="entry name" value="WH-like_DNA-bd_sf"/>
</dbReference>
<dbReference type="PANTHER" id="PTHR30346">
    <property type="entry name" value="TRANSCRIPTIONAL DUAL REGULATOR HCAR-RELATED"/>
    <property type="match status" value="1"/>
</dbReference>
<evidence type="ECO:0000256" key="4">
    <source>
        <dbReference type="ARBA" id="ARBA00023163"/>
    </source>
</evidence>
<comment type="caution">
    <text evidence="6">The sequence shown here is derived from an EMBL/GenBank/DDBJ whole genome shotgun (WGS) entry which is preliminary data.</text>
</comment>
<dbReference type="CDD" id="cd05466">
    <property type="entry name" value="PBP2_LTTR_substrate"/>
    <property type="match status" value="1"/>
</dbReference>
<sequence length="308" mass="35164">MTLQQLQYLVALAESNSINQAAQNLFVSQSGISKAIKQLESELGFPLLERSSRGITFTSRGTEFLHDAYSLIKQFHTMQDHYLQTEPQGMITMSITSRYYIFVAKAVAKMANLLKEHNYFIRLQEGKVSDIIQDVAARRSQLGFISYYDTNAEFIQHELERFNLEFHSLCSNQLHVFLSKNHTLAKEPNITLSMLSPYPYIFYDGGNDPYGYTEEVFFPVHPQKSIAVSDRSSMLNIIRHSECYNLGSGWLLEGYSESDLITRPLSLPADTTMQVGWITKRGYMLDAECEQFLKFCQEAQDDCCTGSL</sequence>
<dbReference type="SUPFAM" id="SSF53850">
    <property type="entry name" value="Periplasmic binding protein-like II"/>
    <property type="match status" value="1"/>
</dbReference>
<dbReference type="InterPro" id="IPR036390">
    <property type="entry name" value="WH_DNA-bd_sf"/>
</dbReference>
<comment type="similarity">
    <text evidence="1">Belongs to the LysR transcriptional regulatory family.</text>
</comment>
<dbReference type="PRINTS" id="PR00039">
    <property type="entry name" value="HTHLYSR"/>
</dbReference>
<dbReference type="GO" id="GO:0003677">
    <property type="term" value="F:DNA binding"/>
    <property type="evidence" value="ECO:0007669"/>
    <property type="project" value="UniProtKB-KW"/>
</dbReference>
<keyword evidence="2" id="KW-0805">Transcription regulation</keyword>
<dbReference type="PROSITE" id="PS50931">
    <property type="entry name" value="HTH_LYSR"/>
    <property type="match status" value="1"/>
</dbReference>
<evidence type="ECO:0000256" key="2">
    <source>
        <dbReference type="ARBA" id="ARBA00023015"/>
    </source>
</evidence>
<keyword evidence="4" id="KW-0804">Transcription</keyword>
<dbReference type="InterPro" id="IPR000847">
    <property type="entry name" value="LysR_HTH_N"/>
</dbReference>